<reference evidence="7" key="1">
    <citation type="journal article" date="2020" name="Int. J. Syst. Evol. Microbiol.">
        <title>Aquipluma nitroreducens gen. nov. sp. nov., a novel facultatively anaerobic bacterium isolated from a freshwater lake.</title>
        <authorList>
            <person name="Watanabe M."/>
            <person name="Kojima H."/>
            <person name="Fukui M."/>
        </authorList>
    </citation>
    <scope>NUCLEOTIDE SEQUENCE</scope>
    <source>
        <strain evidence="7">MeG22</strain>
    </source>
</reference>
<dbReference type="PRINTS" id="PR00502">
    <property type="entry name" value="NUDIXFAMILY"/>
</dbReference>
<accession>A0A5K7S4S5</accession>
<evidence type="ECO:0000313" key="7">
    <source>
        <dbReference type="EMBL" id="BBE16542.1"/>
    </source>
</evidence>
<dbReference type="PROSITE" id="PS51462">
    <property type="entry name" value="NUDIX"/>
    <property type="match status" value="1"/>
</dbReference>
<evidence type="ECO:0000256" key="5">
    <source>
        <dbReference type="RuleBase" id="RU003476"/>
    </source>
</evidence>
<feature type="domain" description="Nudix hydrolase" evidence="6">
    <location>
        <begin position="42"/>
        <end position="173"/>
    </location>
</feature>
<keyword evidence="4" id="KW-0460">Magnesium</keyword>
<dbReference type="InterPro" id="IPR020476">
    <property type="entry name" value="Nudix_hydrolase"/>
</dbReference>
<evidence type="ECO:0000256" key="4">
    <source>
        <dbReference type="ARBA" id="ARBA00022842"/>
    </source>
</evidence>
<sequence length="179" mass="20211">MYSSTHPVNVLKFCPRCGSAHFAATGDRSFKCSDCSFNYYANSSAAVAVLLFNEKGELLFTRRAIEPHLGKLDLPGGFIEPLETAEHAAKREIQEELGIEIHSLKYFCSYPNEYVFSGFSVFTLDLAFLAQTESIHQMTAMDDVSSFEFYNPHDIDLEELPSISMKNIIKELIQREGTY</sequence>
<comment type="similarity">
    <text evidence="5">Belongs to the Nudix hydrolase family.</text>
</comment>
<dbReference type="PANTHER" id="PTHR42904:SF12">
    <property type="entry name" value="ADP-RIBOSE PYROPHOSPHATASE-RELATED"/>
    <property type="match status" value="1"/>
</dbReference>
<dbReference type="InterPro" id="IPR015797">
    <property type="entry name" value="NUDIX_hydrolase-like_dom_sf"/>
</dbReference>
<organism evidence="7 8">
    <name type="scientific">Aquipluma nitroreducens</name>
    <dbReference type="NCBI Taxonomy" id="2010828"/>
    <lineage>
        <taxon>Bacteria</taxon>
        <taxon>Pseudomonadati</taxon>
        <taxon>Bacteroidota</taxon>
        <taxon>Bacteroidia</taxon>
        <taxon>Marinilabiliales</taxon>
        <taxon>Prolixibacteraceae</taxon>
        <taxon>Aquipluma</taxon>
    </lineage>
</organism>
<dbReference type="SUPFAM" id="SSF55811">
    <property type="entry name" value="Nudix"/>
    <property type="match status" value="1"/>
</dbReference>
<dbReference type="GO" id="GO:0006742">
    <property type="term" value="P:NADP+ catabolic process"/>
    <property type="evidence" value="ECO:0007669"/>
    <property type="project" value="TreeGrafter"/>
</dbReference>
<dbReference type="GO" id="GO:0035529">
    <property type="term" value="F:NADH pyrophosphatase activity"/>
    <property type="evidence" value="ECO:0007669"/>
    <property type="project" value="TreeGrafter"/>
</dbReference>
<dbReference type="GO" id="GO:0005829">
    <property type="term" value="C:cytosol"/>
    <property type="evidence" value="ECO:0007669"/>
    <property type="project" value="TreeGrafter"/>
</dbReference>
<dbReference type="GO" id="GO:0046872">
    <property type="term" value="F:metal ion binding"/>
    <property type="evidence" value="ECO:0007669"/>
    <property type="project" value="UniProtKB-KW"/>
</dbReference>
<dbReference type="Pfam" id="PF00293">
    <property type="entry name" value="NUDIX"/>
    <property type="match status" value="1"/>
</dbReference>
<keyword evidence="8" id="KW-1185">Reference proteome</keyword>
<proteinExistence type="inferred from homology"/>
<dbReference type="InterPro" id="IPR000086">
    <property type="entry name" value="NUDIX_hydrolase_dom"/>
</dbReference>
<dbReference type="Proteomes" id="UP001193389">
    <property type="component" value="Chromosome"/>
</dbReference>
<name>A0A5K7S4S5_9BACT</name>
<dbReference type="InterPro" id="IPR020084">
    <property type="entry name" value="NUDIX_hydrolase_CS"/>
</dbReference>
<dbReference type="EMBL" id="AP018694">
    <property type="protein sequence ID" value="BBE16542.1"/>
    <property type="molecule type" value="Genomic_DNA"/>
</dbReference>
<dbReference type="AlphaFoldDB" id="A0A5K7S4S5"/>
<dbReference type="CDD" id="cd04681">
    <property type="entry name" value="NUDIX_Hydrolase"/>
    <property type="match status" value="1"/>
</dbReference>
<evidence type="ECO:0000256" key="1">
    <source>
        <dbReference type="ARBA" id="ARBA00001946"/>
    </source>
</evidence>
<comment type="cofactor">
    <cofactor evidence="1">
        <name>Mg(2+)</name>
        <dbReference type="ChEBI" id="CHEBI:18420"/>
    </cofactor>
</comment>
<evidence type="ECO:0000256" key="3">
    <source>
        <dbReference type="ARBA" id="ARBA00022801"/>
    </source>
</evidence>
<dbReference type="PROSITE" id="PS00893">
    <property type="entry name" value="NUDIX_BOX"/>
    <property type="match status" value="1"/>
</dbReference>
<dbReference type="PANTHER" id="PTHR42904">
    <property type="entry name" value="NUDIX HYDROLASE, NUDC SUBFAMILY"/>
    <property type="match status" value="1"/>
</dbReference>
<keyword evidence="2" id="KW-0479">Metal-binding</keyword>
<protein>
    <submittedName>
        <fullName evidence="7">Nudix hydrolase family protein</fullName>
    </submittedName>
</protein>
<keyword evidence="3 5" id="KW-0378">Hydrolase</keyword>
<gene>
    <name evidence="7" type="ORF">AQPE_0682</name>
</gene>
<dbReference type="GO" id="GO:0019677">
    <property type="term" value="P:NAD+ catabolic process"/>
    <property type="evidence" value="ECO:0007669"/>
    <property type="project" value="TreeGrafter"/>
</dbReference>
<dbReference type="InterPro" id="IPR050241">
    <property type="entry name" value="NAD-cap_RNA_hydrolase_NudC"/>
</dbReference>
<evidence type="ECO:0000313" key="8">
    <source>
        <dbReference type="Proteomes" id="UP001193389"/>
    </source>
</evidence>
<dbReference type="KEGG" id="anf:AQPE_0682"/>
<evidence type="ECO:0000259" key="6">
    <source>
        <dbReference type="PROSITE" id="PS51462"/>
    </source>
</evidence>
<dbReference type="Gene3D" id="3.90.79.10">
    <property type="entry name" value="Nucleoside Triphosphate Pyrophosphohydrolase"/>
    <property type="match status" value="1"/>
</dbReference>
<evidence type="ECO:0000256" key="2">
    <source>
        <dbReference type="ARBA" id="ARBA00022723"/>
    </source>
</evidence>
<dbReference type="RefSeq" id="WP_318349607.1">
    <property type="nucleotide sequence ID" value="NZ_AP018694.1"/>
</dbReference>